<proteinExistence type="predicted"/>
<evidence type="ECO:0000313" key="2">
    <source>
        <dbReference type="Proteomes" id="UP000005113"/>
    </source>
</evidence>
<name>J0XWX3_9BACT</name>
<dbReference type="Proteomes" id="UP000005113">
    <property type="component" value="Unassembled WGS sequence"/>
</dbReference>
<accession>J0XWX3</accession>
<sequence>MYFYFGAAPSAGLKPSAKRYRFAKQYKMRVETLMNYRAGRAVSQLALRSALRRLWRLGLALWATAAHPSAEALRA</sequence>
<reference evidence="2" key="1">
    <citation type="journal article" date="2012" name="Stand. Genomic Sci.">
        <title>Permanent draft genome sequence of the gliding predator Saprospira grandis strain Sa g1 (= HR1).</title>
        <authorList>
            <person name="Mavromatis K."/>
            <person name="Chertkov O."/>
            <person name="Lapidus A."/>
            <person name="Nolan M."/>
            <person name="Lucas S."/>
            <person name="Tice H."/>
            <person name="Del Rio T.G."/>
            <person name="Cheng J.F."/>
            <person name="Han C."/>
            <person name="Tapia R."/>
            <person name="Bruce D."/>
            <person name="Goodwin L.A."/>
            <person name="Pitluck S."/>
            <person name="Huntemann M."/>
            <person name="Liolios K."/>
            <person name="Pagani I."/>
            <person name="Ivanova N."/>
            <person name="Mikhailova N."/>
            <person name="Pati A."/>
            <person name="Chen A."/>
            <person name="Palaniappan K."/>
            <person name="Land M."/>
            <person name="Brambilla E.M."/>
            <person name="Rohde M."/>
            <person name="Spring S."/>
            <person name="Goker M."/>
            <person name="Detter J.C."/>
            <person name="Bristow J."/>
            <person name="Eisen J.A."/>
            <person name="Markowitz V."/>
            <person name="Hugenholtz P."/>
            <person name="Kyrpides N.C."/>
            <person name="Klenk H.P."/>
            <person name="Woyke T."/>
        </authorList>
    </citation>
    <scope>NUCLEOTIDE SEQUENCE [LARGE SCALE GENOMIC DNA]</scope>
    <source>
        <strain evidence="2">DSM 2844</strain>
    </source>
</reference>
<dbReference type="EMBL" id="JH719942">
    <property type="protein sequence ID" value="EJF53566.1"/>
    <property type="molecule type" value="Genomic_DNA"/>
</dbReference>
<gene>
    <name evidence="1" type="ORF">SapgrDRAFT_1871</name>
</gene>
<evidence type="ECO:0000313" key="1">
    <source>
        <dbReference type="EMBL" id="EJF53566.1"/>
    </source>
</evidence>
<dbReference type="HOGENOM" id="CLU_2668958_0_0_10"/>
<organism evidence="1 2">
    <name type="scientific">Saprospira grandis DSM 2844</name>
    <dbReference type="NCBI Taxonomy" id="694433"/>
    <lineage>
        <taxon>Bacteria</taxon>
        <taxon>Pseudomonadati</taxon>
        <taxon>Bacteroidota</taxon>
        <taxon>Saprospiria</taxon>
        <taxon>Saprospirales</taxon>
        <taxon>Saprospiraceae</taxon>
        <taxon>Saprospira</taxon>
    </lineage>
</organism>
<protein>
    <submittedName>
        <fullName evidence="1">Uncharacterized protein</fullName>
    </submittedName>
</protein>
<dbReference type="AlphaFoldDB" id="J0XWX3"/>